<dbReference type="AlphaFoldDB" id="A0A840AJ61"/>
<accession>A0A840AJ61</accession>
<feature type="compositionally biased region" description="Basic residues" evidence="1">
    <location>
        <begin position="64"/>
        <end position="78"/>
    </location>
</feature>
<evidence type="ECO:0000256" key="1">
    <source>
        <dbReference type="SAM" id="MobiDB-lite"/>
    </source>
</evidence>
<proteinExistence type="predicted"/>
<gene>
    <name evidence="2" type="ORF">GGR25_000621</name>
</gene>
<dbReference type="EMBL" id="JACIDS010000001">
    <property type="protein sequence ID" value="MBB3929602.1"/>
    <property type="molecule type" value="Genomic_DNA"/>
</dbReference>
<evidence type="ECO:0000313" key="2">
    <source>
        <dbReference type="EMBL" id="MBB3929602.1"/>
    </source>
</evidence>
<evidence type="ECO:0000313" key="3">
    <source>
        <dbReference type="Proteomes" id="UP000553963"/>
    </source>
</evidence>
<feature type="region of interest" description="Disordered" evidence="1">
    <location>
        <begin position="1"/>
        <end position="29"/>
    </location>
</feature>
<sequence length="78" mass="8594">MKPTVAGLPKATSGRRDAKDDQTSRAAREIIDKEVAERVSKTERLRAARLEMESNQEPLPAAKPKARKAAGPRRARSN</sequence>
<feature type="compositionally biased region" description="Basic and acidic residues" evidence="1">
    <location>
        <begin position="14"/>
        <end position="29"/>
    </location>
</feature>
<dbReference type="RefSeq" id="WP_183397241.1">
    <property type="nucleotide sequence ID" value="NZ_JACIDS010000001.1"/>
</dbReference>
<keyword evidence="3" id="KW-1185">Reference proteome</keyword>
<reference evidence="2 3" key="1">
    <citation type="submission" date="2020-08" db="EMBL/GenBank/DDBJ databases">
        <title>Genomic Encyclopedia of Type Strains, Phase IV (KMG-IV): sequencing the most valuable type-strain genomes for metagenomic binning, comparative biology and taxonomic classification.</title>
        <authorList>
            <person name="Goeker M."/>
        </authorList>
    </citation>
    <scope>NUCLEOTIDE SEQUENCE [LARGE SCALE GENOMIC DNA]</scope>
    <source>
        <strain evidence="2 3">DSM 25966</strain>
    </source>
</reference>
<name>A0A840AJ61_9HYPH</name>
<organism evidence="2 3">
    <name type="scientific">Kaistia hirudinis</name>
    <dbReference type="NCBI Taxonomy" id="1293440"/>
    <lineage>
        <taxon>Bacteria</taxon>
        <taxon>Pseudomonadati</taxon>
        <taxon>Pseudomonadota</taxon>
        <taxon>Alphaproteobacteria</taxon>
        <taxon>Hyphomicrobiales</taxon>
        <taxon>Kaistiaceae</taxon>
        <taxon>Kaistia</taxon>
    </lineage>
</organism>
<comment type="caution">
    <text evidence="2">The sequence shown here is derived from an EMBL/GenBank/DDBJ whole genome shotgun (WGS) entry which is preliminary data.</text>
</comment>
<dbReference type="Proteomes" id="UP000553963">
    <property type="component" value="Unassembled WGS sequence"/>
</dbReference>
<protein>
    <submittedName>
        <fullName evidence="2">Uncharacterized protein</fullName>
    </submittedName>
</protein>
<feature type="region of interest" description="Disordered" evidence="1">
    <location>
        <begin position="46"/>
        <end position="78"/>
    </location>
</feature>